<feature type="domain" description="HTH arsR-type" evidence="4">
    <location>
        <begin position="1"/>
        <end position="89"/>
    </location>
</feature>
<dbReference type="AlphaFoldDB" id="R7RS05"/>
<accession>R7RS05</accession>
<dbReference type="Pfam" id="PF01022">
    <property type="entry name" value="HTH_5"/>
    <property type="match status" value="1"/>
</dbReference>
<organism evidence="5 6">
    <name type="scientific">Thermobrachium celere DSM 8682</name>
    <dbReference type="NCBI Taxonomy" id="941824"/>
    <lineage>
        <taxon>Bacteria</taxon>
        <taxon>Bacillati</taxon>
        <taxon>Bacillota</taxon>
        <taxon>Clostridia</taxon>
        <taxon>Eubacteriales</taxon>
        <taxon>Clostridiaceae</taxon>
        <taxon>Thermobrachium</taxon>
    </lineage>
</organism>
<evidence type="ECO:0000313" key="6">
    <source>
        <dbReference type="Proteomes" id="UP000014923"/>
    </source>
</evidence>
<dbReference type="PRINTS" id="PR00778">
    <property type="entry name" value="HTHARSR"/>
</dbReference>
<sequence>MKIVDIFKALADENRIKIIKMLACCDMCVCDICGNLNLSQPAVSHHLKILSDSGLLNTTRKGKWIYYSLNRETFNSLQNEIDILLTKPAECPYKKYDCECSGIFYDVVE</sequence>
<dbReference type="SMART" id="SM00418">
    <property type="entry name" value="HTH_ARSR"/>
    <property type="match status" value="1"/>
</dbReference>
<reference evidence="5" key="1">
    <citation type="submission" date="2013-03" db="EMBL/GenBank/DDBJ databases">
        <title>Draft genome sequence of the hydrogen-ethanol-producing anaerobic alkalithermophilic Caloramator celere.</title>
        <authorList>
            <person name="Ciranna A."/>
            <person name="Larjo A."/>
            <person name="Kivisto A."/>
            <person name="Santala V."/>
            <person name="Roos C."/>
            <person name="Karp M."/>
        </authorList>
    </citation>
    <scope>NUCLEOTIDE SEQUENCE [LARGE SCALE GENOMIC DNA]</scope>
    <source>
        <strain evidence="5">DSM 8682</strain>
    </source>
</reference>
<keyword evidence="3" id="KW-0804">Transcription</keyword>
<dbReference type="PANTHER" id="PTHR33154">
    <property type="entry name" value="TRANSCRIPTIONAL REGULATOR, ARSR FAMILY"/>
    <property type="match status" value="1"/>
</dbReference>
<evidence type="ECO:0000256" key="2">
    <source>
        <dbReference type="ARBA" id="ARBA00023125"/>
    </source>
</evidence>
<gene>
    <name evidence="5" type="ORF">TCEL_01962</name>
</gene>
<comment type="caution">
    <text evidence="5">The sequence shown here is derived from an EMBL/GenBank/DDBJ whole genome shotgun (WGS) entry which is preliminary data.</text>
</comment>
<dbReference type="PANTHER" id="PTHR33154:SF18">
    <property type="entry name" value="ARSENICAL RESISTANCE OPERON REPRESSOR"/>
    <property type="match status" value="1"/>
</dbReference>
<proteinExistence type="predicted"/>
<name>R7RS05_9CLOT</name>
<dbReference type="Proteomes" id="UP000014923">
    <property type="component" value="Unassembled WGS sequence"/>
</dbReference>
<dbReference type="InterPro" id="IPR001845">
    <property type="entry name" value="HTH_ArsR_DNA-bd_dom"/>
</dbReference>
<evidence type="ECO:0000256" key="1">
    <source>
        <dbReference type="ARBA" id="ARBA00023015"/>
    </source>
</evidence>
<dbReference type="SUPFAM" id="SSF46785">
    <property type="entry name" value="Winged helix' DNA-binding domain"/>
    <property type="match status" value="1"/>
</dbReference>
<evidence type="ECO:0000313" key="5">
    <source>
        <dbReference type="EMBL" id="CDF58048.1"/>
    </source>
</evidence>
<dbReference type="HOGENOM" id="CLU_097806_3_5_9"/>
<dbReference type="InterPro" id="IPR036388">
    <property type="entry name" value="WH-like_DNA-bd_sf"/>
</dbReference>
<keyword evidence="2" id="KW-0238">DNA-binding</keyword>
<dbReference type="Gene3D" id="1.10.10.10">
    <property type="entry name" value="Winged helix-like DNA-binding domain superfamily/Winged helix DNA-binding domain"/>
    <property type="match status" value="1"/>
</dbReference>
<keyword evidence="6" id="KW-1185">Reference proteome</keyword>
<dbReference type="InterPro" id="IPR018334">
    <property type="entry name" value="ArsR_HTH"/>
</dbReference>
<dbReference type="GO" id="GO:0003677">
    <property type="term" value="F:DNA binding"/>
    <property type="evidence" value="ECO:0007669"/>
    <property type="project" value="UniProtKB-KW"/>
</dbReference>
<dbReference type="eggNOG" id="COG0640">
    <property type="taxonomic scope" value="Bacteria"/>
</dbReference>
<dbReference type="PROSITE" id="PS00846">
    <property type="entry name" value="HTH_ARSR_1"/>
    <property type="match status" value="1"/>
</dbReference>
<dbReference type="NCBIfam" id="NF033788">
    <property type="entry name" value="HTH_metalloreg"/>
    <property type="match status" value="1"/>
</dbReference>
<keyword evidence="1" id="KW-0805">Transcription regulation</keyword>
<dbReference type="InterPro" id="IPR036390">
    <property type="entry name" value="WH_DNA-bd_sf"/>
</dbReference>
<dbReference type="EMBL" id="CAVN010000093">
    <property type="protein sequence ID" value="CDF58048.1"/>
    <property type="molecule type" value="Genomic_DNA"/>
</dbReference>
<dbReference type="GO" id="GO:0003700">
    <property type="term" value="F:DNA-binding transcription factor activity"/>
    <property type="evidence" value="ECO:0007669"/>
    <property type="project" value="InterPro"/>
</dbReference>
<evidence type="ECO:0000256" key="3">
    <source>
        <dbReference type="ARBA" id="ARBA00023163"/>
    </source>
</evidence>
<protein>
    <submittedName>
        <fullName evidence="5">Putative transcriptional regulator, ArsR family</fullName>
    </submittedName>
</protein>
<evidence type="ECO:0000259" key="4">
    <source>
        <dbReference type="PROSITE" id="PS50987"/>
    </source>
</evidence>
<dbReference type="PROSITE" id="PS50987">
    <property type="entry name" value="HTH_ARSR_2"/>
    <property type="match status" value="1"/>
</dbReference>
<dbReference type="CDD" id="cd00090">
    <property type="entry name" value="HTH_ARSR"/>
    <property type="match status" value="1"/>
</dbReference>
<dbReference type="InterPro" id="IPR051081">
    <property type="entry name" value="HTH_MetalResp_TranReg"/>
</dbReference>
<dbReference type="InterPro" id="IPR011991">
    <property type="entry name" value="ArsR-like_HTH"/>
</dbReference>